<proteinExistence type="predicted"/>
<accession>A0A067Z756</accession>
<dbReference type="PROSITE" id="PS51257">
    <property type="entry name" value="PROKAR_LIPOPROTEIN"/>
    <property type="match status" value="1"/>
</dbReference>
<organism evidence="4 5">
    <name type="scientific">Gluconobacter oxydans DSM 3504</name>
    <dbReference type="NCBI Taxonomy" id="1288313"/>
    <lineage>
        <taxon>Bacteria</taxon>
        <taxon>Pseudomonadati</taxon>
        <taxon>Pseudomonadota</taxon>
        <taxon>Alphaproteobacteria</taxon>
        <taxon>Acetobacterales</taxon>
        <taxon>Acetobacteraceae</taxon>
        <taxon>Gluconobacter</taxon>
    </lineage>
</organism>
<gene>
    <name evidence="4" type="ORF">GLS_c16880</name>
</gene>
<dbReference type="HOGENOM" id="CLU_007251_2_0_5"/>
<reference evidence="4 5" key="1">
    <citation type="journal article" date="2015" name="Appl. Microbiol. Biotechnol.">
        <title>The consequence of an additional NADH dehydrogenase paralog on the growth of Gluconobacter oxydans DSM3504.</title>
        <authorList>
            <person name="Kostner D."/>
            <person name="Luchterhand B."/>
            <person name="Junker A."/>
            <person name="Volland S."/>
            <person name="Daniel R."/>
            <person name="Buchs J."/>
            <person name="Liebl W."/>
            <person name="Ehrenreich A."/>
        </authorList>
    </citation>
    <scope>NUCLEOTIDE SEQUENCE [LARGE SCALE GENOMIC DNA]</scope>
    <source>
        <strain evidence="4">DSM 3504</strain>
    </source>
</reference>
<dbReference type="Pfam" id="PF13429">
    <property type="entry name" value="TPR_15"/>
    <property type="match status" value="1"/>
</dbReference>
<name>A0A067Z756_GLUOY</name>
<sequence length="591" mass="63981">MQITRGWPRSFEDFSRPLRLALPALVLGGCLTGSAAAAVPPAMLPAVNPEKSLTGWMMAATVMMERGDVSAANLALSHALPLAPHNLRLQHDALRYAAMAGKQAEAVRLANALPDHDIGSDIGTLILAQDAFARQDWAEMRRILTRSPHHGPLVAIAAPTLMAWSLAAEGHADKALNLLGEAAAQPATRRLYLLHAAMIAESLPNPQLAGQLYHRTGNASGDPLTLQILYAQLYGSWLERHGRHKEASDAIAALGVTSPLASLVIGPIQQSLPHLKSPSPALGGAVLNLQIALMITDVIQQDGIPRDPAIIALQQAIFLDPGLTIARIFLADTFREANQISSGLAELDGIPPSDPLAALAAQERINLALRSGDLEQEADALHRALTLRPDNPEFLIQLAEVEDQRGNHTQVIDLYTRALKASPPRKEILWPILLGRAMAAEESGNWPMVQDDMKHALELAPDQPEVLNFVGYANIEHDADQAQALAMLKKAVDLQPTDASIQDSYAWALLKYRADIKTALPILVQAAEHAPSDAEIGYHLGVAYWYLGRHTEAQDQWNQSLDDNPQPQDRALLMQALQNGGPHLAAFEQKQ</sequence>
<dbReference type="EMBL" id="CP004373">
    <property type="protein sequence ID" value="AHK71565.1"/>
    <property type="molecule type" value="Genomic_DNA"/>
</dbReference>
<evidence type="ECO:0000313" key="4">
    <source>
        <dbReference type="EMBL" id="AHK71565.1"/>
    </source>
</evidence>
<protein>
    <recommendedName>
        <fullName evidence="6">Tetratricopeptide repeat protein</fullName>
    </recommendedName>
</protein>
<dbReference type="Proteomes" id="UP000031656">
    <property type="component" value="Chromosome"/>
</dbReference>
<dbReference type="PANTHER" id="PTHR45586:SF1">
    <property type="entry name" value="LIPOPOLYSACCHARIDE ASSEMBLY PROTEIN B"/>
    <property type="match status" value="1"/>
</dbReference>
<evidence type="ECO:0000256" key="2">
    <source>
        <dbReference type="ARBA" id="ARBA00022803"/>
    </source>
</evidence>
<dbReference type="PANTHER" id="PTHR45586">
    <property type="entry name" value="TPR REPEAT-CONTAINING PROTEIN PA4667"/>
    <property type="match status" value="1"/>
</dbReference>
<dbReference type="InterPro" id="IPR019734">
    <property type="entry name" value="TPR_rpt"/>
</dbReference>
<dbReference type="RefSeq" id="WP_041111903.1">
    <property type="nucleotide sequence ID" value="NZ_CP004373.1"/>
</dbReference>
<dbReference type="PROSITE" id="PS50005">
    <property type="entry name" value="TPR"/>
    <property type="match status" value="1"/>
</dbReference>
<dbReference type="Gene3D" id="1.25.40.10">
    <property type="entry name" value="Tetratricopeptide repeat domain"/>
    <property type="match status" value="2"/>
</dbReference>
<dbReference type="SMART" id="SM00028">
    <property type="entry name" value="TPR"/>
    <property type="match status" value="5"/>
</dbReference>
<evidence type="ECO:0000313" key="5">
    <source>
        <dbReference type="Proteomes" id="UP000031656"/>
    </source>
</evidence>
<dbReference type="GeneID" id="56905907"/>
<dbReference type="InterPro" id="IPR051012">
    <property type="entry name" value="CellSynth/LPSAsmb/PSIAsmb"/>
</dbReference>
<keyword evidence="1" id="KW-0677">Repeat</keyword>
<keyword evidence="2 3" id="KW-0802">TPR repeat</keyword>
<dbReference type="KEGG" id="goy:GLS_c16880"/>
<evidence type="ECO:0008006" key="6">
    <source>
        <dbReference type="Google" id="ProtNLM"/>
    </source>
</evidence>
<dbReference type="AlphaFoldDB" id="A0A067Z756"/>
<feature type="repeat" description="TPR" evidence="3">
    <location>
        <begin position="534"/>
        <end position="567"/>
    </location>
</feature>
<evidence type="ECO:0000256" key="1">
    <source>
        <dbReference type="ARBA" id="ARBA00022737"/>
    </source>
</evidence>
<dbReference type="InterPro" id="IPR011990">
    <property type="entry name" value="TPR-like_helical_dom_sf"/>
</dbReference>
<dbReference type="SUPFAM" id="SSF48452">
    <property type="entry name" value="TPR-like"/>
    <property type="match status" value="1"/>
</dbReference>
<evidence type="ECO:0000256" key="3">
    <source>
        <dbReference type="PROSITE-ProRule" id="PRU00339"/>
    </source>
</evidence>